<dbReference type="NCBIfam" id="TIGR01571">
    <property type="entry name" value="A_thal_Cys_rich"/>
    <property type="match status" value="1"/>
</dbReference>
<sequence>MYPSAPPDAYNKFSTGALPTAPPPAAYQQQHGVNMNPSRPGGALRTWSTGLFHCMDDPGNCLITCLCPCITFGQIADIVDKGTCSCIASGLLYGVICASTGMGCLYSCLYRSRLRAEYDLEEGECPDFLVHCCCEHLALCQEYRELKNRGFDLGIGMLGCQRGPAEARRRRRRGDGGAGHAARHDQIGGGCEMAMLCFRLPWSFVALSSVFFSRIASEENWRSECMYFFFFFSLSRSACI</sequence>
<reference evidence="5 6" key="2">
    <citation type="submission" date="2024-10" db="EMBL/GenBank/DDBJ databases">
        <authorList>
            <person name="Ryan C."/>
        </authorList>
    </citation>
    <scope>NUCLEOTIDE SEQUENCE [LARGE SCALE GENOMIC DNA]</scope>
</reference>
<accession>A0ABC9EEY7</accession>
<keyword evidence="3" id="KW-1133">Transmembrane helix</keyword>
<gene>
    <name evidence="5" type="ORF">URODEC1_LOCUS94734</name>
</gene>
<reference evidence="6" key="1">
    <citation type="submission" date="2024-06" db="EMBL/GenBank/DDBJ databases">
        <authorList>
            <person name="Ryan C."/>
        </authorList>
    </citation>
    <scope>NUCLEOTIDE SEQUENCE [LARGE SCALE GENOMIC DNA]</scope>
</reference>
<dbReference type="InterPro" id="IPR006461">
    <property type="entry name" value="PLAC_motif_containing"/>
</dbReference>
<comment type="subcellular location">
    <subcellularLocation>
        <location evidence="1">Membrane</location>
    </subcellularLocation>
</comment>
<name>A0ABC9EEY7_9POAL</name>
<dbReference type="EMBL" id="OZ075114">
    <property type="protein sequence ID" value="CAL5055928.1"/>
    <property type="molecule type" value="Genomic_DNA"/>
</dbReference>
<evidence type="ECO:0000256" key="4">
    <source>
        <dbReference type="ARBA" id="ARBA00023136"/>
    </source>
</evidence>
<dbReference type="Pfam" id="PF04749">
    <property type="entry name" value="PLAC8"/>
    <property type="match status" value="1"/>
</dbReference>
<evidence type="ECO:0000256" key="1">
    <source>
        <dbReference type="ARBA" id="ARBA00004370"/>
    </source>
</evidence>
<dbReference type="PANTHER" id="PTHR15907">
    <property type="entry name" value="DUF614 FAMILY PROTEIN-RELATED"/>
    <property type="match status" value="1"/>
</dbReference>
<dbReference type="GO" id="GO:0016020">
    <property type="term" value="C:membrane"/>
    <property type="evidence" value="ECO:0007669"/>
    <property type="project" value="UniProtKB-SubCell"/>
</dbReference>
<evidence type="ECO:0000313" key="6">
    <source>
        <dbReference type="Proteomes" id="UP001497457"/>
    </source>
</evidence>
<evidence type="ECO:0008006" key="7">
    <source>
        <dbReference type="Google" id="ProtNLM"/>
    </source>
</evidence>
<evidence type="ECO:0000313" key="5">
    <source>
        <dbReference type="EMBL" id="CAL5055928.1"/>
    </source>
</evidence>
<keyword evidence="2" id="KW-0812">Transmembrane</keyword>
<evidence type="ECO:0000256" key="2">
    <source>
        <dbReference type="ARBA" id="ARBA00022692"/>
    </source>
</evidence>
<proteinExistence type="predicted"/>
<keyword evidence="6" id="KW-1185">Reference proteome</keyword>
<protein>
    <recommendedName>
        <fullName evidence="7">Cell number regulator 1</fullName>
    </recommendedName>
</protein>
<keyword evidence="4" id="KW-0472">Membrane</keyword>
<dbReference type="AlphaFoldDB" id="A0ABC9EEY7"/>
<organism evidence="5 6">
    <name type="scientific">Urochloa decumbens</name>
    <dbReference type="NCBI Taxonomy" id="240449"/>
    <lineage>
        <taxon>Eukaryota</taxon>
        <taxon>Viridiplantae</taxon>
        <taxon>Streptophyta</taxon>
        <taxon>Embryophyta</taxon>
        <taxon>Tracheophyta</taxon>
        <taxon>Spermatophyta</taxon>
        <taxon>Magnoliopsida</taxon>
        <taxon>Liliopsida</taxon>
        <taxon>Poales</taxon>
        <taxon>Poaceae</taxon>
        <taxon>PACMAD clade</taxon>
        <taxon>Panicoideae</taxon>
        <taxon>Panicodae</taxon>
        <taxon>Paniceae</taxon>
        <taxon>Melinidinae</taxon>
        <taxon>Urochloa</taxon>
    </lineage>
</organism>
<evidence type="ECO:0000256" key="3">
    <source>
        <dbReference type="ARBA" id="ARBA00022989"/>
    </source>
</evidence>
<dbReference type="Proteomes" id="UP001497457">
    <property type="component" value="Chromosome 4rd"/>
</dbReference>